<proteinExistence type="predicted"/>
<accession>A0ACB6YX85</accession>
<feature type="non-terminal residue" evidence="1">
    <location>
        <position position="236"/>
    </location>
</feature>
<keyword evidence="2" id="KW-1185">Reference proteome</keyword>
<evidence type="ECO:0000313" key="1">
    <source>
        <dbReference type="EMBL" id="KAF9642069.1"/>
    </source>
</evidence>
<organism evidence="1 2">
    <name type="scientific">Thelephora ganbajun</name>
    <name type="common">Ganba fungus</name>
    <dbReference type="NCBI Taxonomy" id="370292"/>
    <lineage>
        <taxon>Eukaryota</taxon>
        <taxon>Fungi</taxon>
        <taxon>Dikarya</taxon>
        <taxon>Basidiomycota</taxon>
        <taxon>Agaricomycotina</taxon>
        <taxon>Agaricomycetes</taxon>
        <taxon>Thelephorales</taxon>
        <taxon>Thelephoraceae</taxon>
        <taxon>Thelephora</taxon>
    </lineage>
</organism>
<evidence type="ECO:0000313" key="2">
    <source>
        <dbReference type="Proteomes" id="UP000886501"/>
    </source>
</evidence>
<comment type="caution">
    <text evidence="1">The sequence shown here is derived from an EMBL/GenBank/DDBJ whole genome shotgun (WGS) entry which is preliminary data.</text>
</comment>
<reference evidence="1" key="2">
    <citation type="journal article" date="2020" name="Nat. Commun.">
        <title>Large-scale genome sequencing of mycorrhizal fungi provides insights into the early evolution of symbiotic traits.</title>
        <authorList>
            <person name="Miyauchi S."/>
            <person name="Kiss E."/>
            <person name="Kuo A."/>
            <person name="Drula E."/>
            <person name="Kohler A."/>
            <person name="Sanchez-Garcia M."/>
            <person name="Morin E."/>
            <person name="Andreopoulos B."/>
            <person name="Barry K.W."/>
            <person name="Bonito G."/>
            <person name="Buee M."/>
            <person name="Carver A."/>
            <person name="Chen C."/>
            <person name="Cichocki N."/>
            <person name="Clum A."/>
            <person name="Culley D."/>
            <person name="Crous P.W."/>
            <person name="Fauchery L."/>
            <person name="Girlanda M."/>
            <person name="Hayes R.D."/>
            <person name="Keri Z."/>
            <person name="LaButti K."/>
            <person name="Lipzen A."/>
            <person name="Lombard V."/>
            <person name="Magnuson J."/>
            <person name="Maillard F."/>
            <person name="Murat C."/>
            <person name="Nolan M."/>
            <person name="Ohm R.A."/>
            <person name="Pangilinan J."/>
            <person name="Pereira M.F."/>
            <person name="Perotto S."/>
            <person name="Peter M."/>
            <person name="Pfister S."/>
            <person name="Riley R."/>
            <person name="Sitrit Y."/>
            <person name="Stielow J.B."/>
            <person name="Szollosi G."/>
            <person name="Zifcakova L."/>
            <person name="Stursova M."/>
            <person name="Spatafora J.W."/>
            <person name="Tedersoo L."/>
            <person name="Vaario L.M."/>
            <person name="Yamada A."/>
            <person name="Yan M."/>
            <person name="Wang P."/>
            <person name="Xu J."/>
            <person name="Bruns T."/>
            <person name="Baldrian P."/>
            <person name="Vilgalys R."/>
            <person name="Dunand C."/>
            <person name="Henrissat B."/>
            <person name="Grigoriev I.V."/>
            <person name="Hibbett D."/>
            <person name="Nagy L.G."/>
            <person name="Martin F.M."/>
        </authorList>
    </citation>
    <scope>NUCLEOTIDE SEQUENCE</scope>
    <source>
        <strain evidence="1">P2</strain>
    </source>
</reference>
<gene>
    <name evidence="1" type="ORF">BDM02DRAFT_3133348</name>
</gene>
<dbReference type="Proteomes" id="UP000886501">
    <property type="component" value="Unassembled WGS sequence"/>
</dbReference>
<protein>
    <submittedName>
        <fullName evidence="1">Uncharacterized protein</fullName>
    </submittedName>
</protein>
<sequence>MPSYLLNSLSWYFRSYVPFLHSDTLWAVAIASFRSNVAHHAELCILWDPIVDILEVGLTNWEGADCLADSSIDTMQMAAVVGEHLLSLHEHHEARLRQVKNQLHLLAGSVDVLVHCHHGDVMALQCWVSELEASDIKVTGGKEKYVMTRAMNDNESVLFQLIQWGVVNMSSFDKNLKGTGVCYSAVIGNCLWSLFKQEHTRNNHLERDLFKCLANNCILAGKVTSLRIKLGKFINN</sequence>
<dbReference type="EMBL" id="MU118715">
    <property type="protein sequence ID" value="KAF9642069.1"/>
    <property type="molecule type" value="Genomic_DNA"/>
</dbReference>
<reference evidence="1" key="1">
    <citation type="submission" date="2019-10" db="EMBL/GenBank/DDBJ databases">
        <authorList>
            <consortium name="DOE Joint Genome Institute"/>
            <person name="Kuo A."/>
            <person name="Miyauchi S."/>
            <person name="Kiss E."/>
            <person name="Drula E."/>
            <person name="Kohler A."/>
            <person name="Sanchez-Garcia M."/>
            <person name="Andreopoulos B."/>
            <person name="Barry K.W."/>
            <person name="Bonito G."/>
            <person name="Buee M."/>
            <person name="Carver A."/>
            <person name="Chen C."/>
            <person name="Cichocki N."/>
            <person name="Clum A."/>
            <person name="Culley D."/>
            <person name="Crous P.W."/>
            <person name="Fauchery L."/>
            <person name="Girlanda M."/>
            <person name="Hayes R."/>
            <person name="Keri Z."/>
            <person name="Labutti K."/>
            <person name="Lipzen A."/>
            <person name="Lombard V."/>
            <person name="Magnuson J."/>
            <person name="Maillard F."/>
            <person name="Morin E."/>
            <person name="Murat C."/>
            <person name="Nolan M."/>
            <person name="Ohm R."/>
            <person name="Pangilinan J."/>
            <person name="Pereira M."/>
            <person name="Perotto S."/>
            <person name="Peter M."/>
            <person name="Riley R."/>
            <person name="Sitrit Y."/>
            <person name="Stielow B."/>
            <person name="Szollosi G."/>
            <person name="Zifcakova L."/>
            <person name="Stursova M."/>
            <person name="Spatafora J.W."/>
            <person name="Tedersoo L."/>
            <person name="Vaario L.-M."/>
            <person name="Yamada A."/>
            <person name="Yan M."/>
            <person name="Wang P."/>
            <person name="Xu J."/>
            <person name="Bruns T."/>
            <person name="Baldrian P."/>
            <person name="Vilgalys R."/>
            <person name="Henrissat B."/>
            <person name="Grigoriev I.V."/>
            <person name="Hibbett D."/>
            <person name="Nagy L.G."/>
            <person name="Martin F.M."/>
        </authorList>
    </citation>
    <scope>NUCLEOTIDE SEQUENCE</scope>
    <source>
        <strain evidence="1">P2</strain>
    </source>
</reference>
<name>A0ACB6YX85_THEGA</name>